<accession>A0A0A9AYD9</accession>
<organism evidence="1">
    <name type="scientific">Arundo donax</name>
    <name type="common">Giant reed</name>
    <name type="synonym">Donax arundinaceus</name>
    <dbReference type="NCBI Taxonomy" id="35708"/>
    <lineage>
        <taxon>Eukaryota</taxon>
        <taxon>Viridiplantae</taxon>
        <taxon>Streptophyta</taxon>
        <taxon>Embryophyta</taxon>
        <taxon>Tracheophyta</taxon>
        <taxon>Spermatophyta</taxon>
        <taxon>Magnoliopsida</taxon>
        <taxon>Liliopsida</taxon>
        <taxon>Poales</taxon>
        <taxon>Poaceae</taxon>
        <taxon>PACMAD clade</taxon>
        <taxon>Arundinoideae</taxon>
        <taxon>Arundineae</taxon>
        <taxon>Arundo</taxon>
    </lineage>
</organism>
<dbReference type="EMBL" id="GBRH01245818">
    <property type="protein sequence ID" value="JAD52077.1"/>
    <property type="molecule type" value="Transcribed_RNA"/>
</dbReference>
<protein>
    <submittedName>
        <fullName evidence="1">Uncharacterized protein</fullName>
    </submittedName>
</protein>
<evidence type="ECO:0000313" key="1">
    <source>
        <dbReference type="EMBL" id="JAD52077.1"/>
    </source>
</evidence>
<reference evidence="1" key="2">
    <citation type="journal article" date="2015" name="Data Brief">
        <title>Shoot transcriptome of the giant reed, Arundo donax.</title>
        <authorList>
            <person name="Barrero R.A."/>
            <person name="Guerrero F.D."/>
            <person name="Moolhuijzen P."/>
            <person name="Goolsby J.A."/>
            <person name="Tidwell J."/>
            <person name="Bellgard S.E."/>
            <person name="Bellgard M.I."/>
        </authorList>
    </citation>
    <scope>NUCLEOTIDE SEQUENCE</scope>
    <source>
        <tissue evidence="1">Shoot tissue taken approximately 20 cm above the soil surface</tissue>
    </source>
</reference>
<proteinExistence type="predicted"/>
<sequence length="24" mass="2677">MRSPLPLAICLRFLDASILDLCLC</sequence>
<dbReference type="AlphaFoldDB" id="A0A0A9AYD9"/>
<name>A0A0A9AYD9_ARUDO</name>
<reference evidence="1" key="1">
    <citation type="submission" date="2014-09" db="EMBL/GenBank/DDBJ databases">
        <authorList>
            <person name="Magalhaes I.L.F."/>
            <person name="Oliveira U."/>
            <person name="Santos F.R."/>
            <person name="Vidigal T.H.D.A."/>
            <person name="Brescovit A.D."/>
            <person name="Santos A.J."/>
        </authorList>
    </citation>
    <scope>NUCLEOTIDE SEQUENCE</scope>
    <source>
        <tissue evidence="1">Shoot tissue taken approximately 20 cm above the soil surface</tissue>
    </source>
</reference>